<reference evidence="1 2" key="1">
    <citation type="submission" date="2017-12" db="EMBL/GenBank/DDBJ databases">
        <title>Gene loss provides genomic basis for host adaptation in cereal stripe rust fungi.</title>
        <authorList>
            <person name="Xia C."/>
        </authorList>
    </citation>
    <scope>NUCLEOTIDE SEQUENCE [LARGE SCALE GENOMIC DNA]</scope>
    <source>
        <strain evidence="1 2">93TX-2</strain>
    </source>
</reference>
<reference evidence="2" key="3">
    <citation type="journal article" date="2018" name="Mol. Plant Microbe Interact.">
        <title>Genome sequence resources for the wheat stripe rust pathogen (Puccinia striiformis f. sp. tritici) and the barley stripe rust pathogen (Puccinia striiformis f. sp. hordei).</title>
        <authorList>
            <person name="Xia C."/>
            <person name="Wang M."/>
            <person name="Yin C."/>
            <person name="Cornejo O.E."/>
            <person name="Hulbert S.H."/>
            <person name="Chen X."/>
        </authorList>
    </citation>
    <scope>NUCLEOTIDE SEQUENCE [LARGE SCALE GENOMIC DNA]</scope>
    <source>
        <strain evidence="2">93TX-2</strain>
    </source>
</reference>
<dbReference type="Proteomes" id="UP000238274">
    <property type="component" value="Unassembled WGS sequence"/>
</dbReference>
<evidence type="ECO:0000313" key="1">
    <source>
        <dbReference type="EMBL" id="POV96853.1"/>
    </source>
</evidence>
<proteinExistence type="predicted"/>
<dbReference type="EMBL" id="PKSM01000355">
    <property type="protein sequence ID" value="POV96853.1"/>
    <property type="molecule type" value="Genomic_DNA"/>
</dbReference>
<keyword evidence="2" id="KW-1185">Reference proteome</keyword>
<comment type="caution">
    <text evidence="1">The sequence shown here is derived from an EMBL/GenBank/DDBJ whole genome shotgun (WGS) entry which is preliminary data.</text>
</comment>
<protein>
    <submittedName>
        <fullName evidence="1">Uncharacterized protein</fullName>
    </submittedName>
</protein>
<gene>
    <name evidence="1" type="ORF">PSHT_14911</name>
</gene>
<sequence>MFLRYTVLLASKEHELLTPSTFQHHQPDHKFLQNAFFRLLPPALGDPPAPHGQLRYRGKEAVHMPALWILYKPGANNHTSKL</sequence>
<reference evidence="2" key="2">
    <citation type="journal article" date="2018" name="BMC Genomics">
        <title>Genomic insights into host adaptation between the wheat stripe rust pathogen (Puccinia striiformis f. sp. tritici) and the barley stripe rust pathogen (Puccinia striiformis f. sp. hordei).</title>
        <authorList>
            <person name="Xia C."/>
            <person name="Wang M."/>
            <person name="Yin C."/>
            <person name="Cornejo O.E."/>
            <person name="Hulbert S.H."/>
            <person name="Chen X."/>
        </authorList>
    </citation>
    <scope>NUCLEOTIDE SEQUENCE [LARGE SCALE GENOMIC DNA]</scope>
    <source>
        <strain evidence="2">93TX-2</strain>
    </source>
</reference>
<accession>A0A2S4UHQ3</accession>
<dbReference type="AlphaFoldDB" id="A0A2S4UHQ3"/>
<name>A0A2S4UHQ3_9BASI</name>
<organism evidence="1 2">
    <name type="scientific">Puccinia striiformis</name>
    <dbReference type="NCBI Taxonomy" id="27350"/>
    <lineage>
        <taxon>Eukaryota</taxon>
        <taxon>Fungi</taxon>
        <taxon>Dikarya</taxon>
        <taxon>Basidiomycota</taxon>
        <taxon>Pucciniomycotina</taxon>
        <taxon>Pucciniomycetes</taxon>
        <taxon>Pucciniales</taxon>
        <taxon>Pucciniaceae</taxon>
        <taxon>Puccinia</taxon>
    </lineage>
</organism>
<evidence type="ECO:0000313" key="2">
    <source>
        <dbReference type="Proteomes" id="UP000238274"/>
    </source>
</evidence>
<dbReference type="VEuPathDB" id="FungiDB:PSHT_14911"/>